<accession>A0A1T4X4D8</accession>
<dbReference type="SUPFAM" id="SSF53850">
    <property type="entry name" value="Periplasmic binding protein-like II"/>
    <property type="match status" value="1"/>
</dbReference>
<evidence type="ECO:0000313" key="7">
    <source>
        <dbReference type="EMBL" id="SKA84510.1"/>
    </source>
</evidence>
<dbReference type="GO" id="GO:0015871">
    <property type="term" value="P:choline transport"/>
    <property type="evidence" value="ECO:0007669"/>
    <property type="project" value="TreeGrafter"/>
</dbReference>
<keyword evidence="3" id="KW-1003">Cell membrane</keyword>
<feature type="signal peptide" evidence="5">
    <location>
        <begin position="1"/>
        <end position="24"/>
    </location>
</feature>
<name>A0A1T4X4D8_9BACT</name>
<protein>
    <submittedName>
        <fullName evidence="7">Glycine betaine/proline transport system substrate-binding protein</fullName>
    </submittedName>
</protein>
<dbReference type="OrthoDB" id="9787902at2"/>
<organism evidence="7 8">
    <name type="scientific">Paucidesulfovibrio gracilis DSM 16080</name>
    <dbReference type="NCBI Taxonomy" id="1121449"/>
    <lineage>
        <taxon>Bacteria</taxon>
        <taxon>Pseudomonadati</taxon>
        <taxon>Thermodesulfobacteriota</taxon>
        <taxon>Desulfovibrionia</taxon>
        <taxon>Desulfovibrionales</taxon>
        <taxon>Desulfovibrionaceae</taxon>
        <taxon>Paucidesulfovibrio</taxon>
    </lineage>
</organism>
<sequence>MRIKQILAALVAVTCLCLPLSANADQDKIKLAYVEWAETVASTNVIKLVLEQAGYEVEIIPVSAAVMWTSAATGDVDGFTGGWLPKTQGQYLKRLKDQVNLLGPNLEGARIGLAVPTYVELDSIADLKDNADMFEGRIIGIDPGAGIMVNAENAVEDYELDDFELMEGSGATMTAVLKNRIEENKAVVVTAWSPHWKFSRWDLKYLKDPKKSFGGEEYIASVARLGLEDDAPHAFSILDNFHWTMDECQQVMLWGRESSPAEAAARWVKENPDRVAEWLAQ</sequence>
<dbReference type="GO" id="GO:0031460">
    <property type="term" value="P:glycine betaine transport"/>
    <property type="evidence" value="ECO:0007669"/>
    <property type="project" value="TreeGrafter"/>
</dbReference>
<dbReference type="GO" id="GO:0043190">
    <property type="term" value="C:ATP-binding cassette (ABC) transporter complex"/>
    <property type="evidence" value="ECO:0007669"/>
    <property type="project" value="InterPro"/>
</dbReference>
<feature type="chain" id="PRO_5012978911" evidence="5">
    <location>
        <begin position="25"/>
        <end position="281"/>
    </location>
</feature>
<reference evidence="7 8" key="1">
    <citation type="submission" date="2017-02" db="EMBL/GenBank/DDBJ databases">
        <authorList>
            <person name="Peterson S.W."/>
        </authorList>
    </citation>
    <scope>NUCLEOTIDE SEQUENCE [LARGE SCALE GENOMIC DNA]</scope>
    <source>
        <strain evidence="7 8">DSM 16080</strain>
    </source>
</reference>
<dbReference type="RefSeq" id="WP_078717336.1">
    <property type="nucleotide sequence ID" value="NZ_FUYC01000007.1"/>
</dbReference>
<dbReference type="PANTHER" id="PTHR47737:SF1">
    <property type="entry name" value="GLYCINE BETAINE_PROLINE BETAINE TRANSPORT SYSTEM PERMEASE PROTEIN PROW"/>
    <property type="match status" value="1"/>
</dbReference>
<evidence type="ECO:0000313" key="8">
    <source>
        <dbReference type="Proteomes" id="UP000190027"/>
    </source>
</evidence>
<keyword evidence="4" id="KW-0472">Membrane</keyword>
<evidence type="ECO:0000259" key="6">
    <source>
        <dbReference type="Pfam" id="PF04069"/>
    </source>
</evidence>
<comment type="subcellular location">
    <subcellularLocation>
        <location evidence="1">Cell membrane</location>
    </subcellularLocation>
</comment>
<dbReference type="InterPro" id="IPR007210">
    <property type="entry name" value="ABC_Gly_betaine_transp_sub-bd"/>
</dbReference>
<evidence type="ECO:0000256" key="3">
    <source>
        <dbReference type="ARBA" id="ARBA00022475"/>
    </source>
</evidence>
<dbReference type="GO" id="GO:0015226">
    <property type="term" value="F:carnitine transmembrane transporter activity"/>
    <property type="evidence" value="ECO:0007669"/>
    <property type="project" value="TreeGrafter"/>
</dbReference>
<keyword evidence="8" id="KW-1185">Reference proteome</keyword>
<keyword evidence="2" id="KW-0813">Transport</keyword>
<keyword evidence="5" id="KW-0732">Signal</keyword>
<dbReference type="Gene3D" id="3.40.190.100">
    <property type="entry name" value="Glycine betaine-binding periplasmic protein, domain 2"/>
    <property type="match status" value="2"/>
</dbReference>
<evidence type="ECO:0000256" key="2">
    <source>
        <dbReference type="ARBA" id="ARBA00022448"/>
    </source>
</evidence>
<evidence type="ECO:0000256" key="5">
    <source>
        <dbReference type="SAM" id="SignalP"/>
    </source>
</evidence>
<dbReference type="CDD" id="cd13639">
    <property type="entry name" value="PBP2_OpuAC_like"/>
    <property type="match status" value="1"/>
</dbReference>
<dbReference type="Proteomes" id="UP000190027">
    <property type="component" value="Unassembled WGS sequence"/>
</dbReference>
<dbReference type="PANTHER" id="PTHR47737">
    <property type="entry name" value="GLYCINE BETAINE/PROLINE BETAINE TRANSPORT SYSTEM PERMEASE PROTEIN PROW"/>
    <property type="match status" value="1"/>
</dbReference>
<gene>
    <name evidence="7" type="ORF">SAMN02745704_01773</name>
</gene>
<dbReference type="Pfam" id="PF04069">
    <property type="entry name" value="OpuAC"/>
    <property type="match status" value="1"/>
</dbReference>
<dbReference type="STRING" id="1121449.SAMN02745704_01773"/>
<dbReference type="Gene3D" id="3.10.105.10">
    <property type="entry name" value="Dipeptide-binding Protein, Domain 3"/>
    <property type="match status" value="2"/>
</dbReference>
<dbReference type="EMBL" id="FUYC01000007">
    <property type="protein sequence ID" value="SKA84510.1"/>
    <property type="molecule type" value="Genomic_DNA"/>
</dbReference>
<dbReference type="AlphaFoldDB" id="A0A1T4X4D8"/>
<evidence type="ECO:0000256" key="1">
    <source>
        <dbReference type="ARBA" id="ARBA00004236"/>
    </source>
</evidence>
<evidence type="ECO:0000256" key="4">
    <source>
        <dbReference type="ARBA" id="ARBA00023136"/>
    </source>
</evidence>
<proteinExistence type="predicted"/>
<dbReference type="GO" id="GO:0005275">
    <property type="term" value="F:amine transmembrane transporter activity"/>
    <property type="evidence" value="ECO:0007669"/>
    <property type="project" value="TreeGrafter"/>
</dbReference>
<feature type="domain" description="ABC-type glycine betaine transport system substrate-binding" evidence="6">
    <location>
        <begin position="27"/>
        <end position="270"/>
    </location>
</feature>